<dbReference type="EMBL" id="GBXM01008210">
    <property type="protein sequence ID" value="JAI00368.1"/>
    <property type="molecule type" value="Transcribed_RNA"/>
</dbReference>
<name>A0A0E9XCA3_ANGAN</name>
<proteinExistence type="predicted"/>
<evidence type="ECO:0000313" key="1">
    <source>
        <dbReference type="EMBL" id="JAI00368.1"/>
    </source>
</evidence>
<protein>
    <submittedName>
        <fullName evidence="1">Uncharacterized protein</fullName>
    </submittedName>
</protein>
<accession>A0A0E9XCA3</accession>
<sequence>MGQRYTNSTAFQTFSFSLLTRRITQCAVMPAFLSVMIIHGYMASAQVKHFFVLHKINTFEKMRVCNS</sequence>
<reference evidence="1" key="2">
    <citation type="journal article" date="2015" name="Fish Shellfish Immunol.">
        <title>Early steps in the European eel (Anguilla anguilla)-Vibrio vulnificus interaction in the gills: Role of the RtxA13 toxin.</title>
        <authorList>
            <person name="Callol A."/>
            <person name="Pajuelo D."/>
            <person name="Ebbesson L."/>
            <person name="Teles M."/>
            <person name="MacKenzie S."/>
            <person name="Amaro C."/>
        </authorList>
    </citation>
    <scope>NUCLEOTIDE SEQUENCE</scope>
</reference>
<reference evidence="1" key="1">
    <citation type="submission" date="2014-11" db="EMBL/GenBank/DDBJ databases">
        <authorList>
            <person name="Amaro Gonzalez C."/>
        </authorList>
    </citation>
    <scope>NUCLEOTIDE SEQUENCE</scope>
</reference>
<organism evidence="1">
    <name type="scientific">Anguilla anguilla</name>
    <name type="common">European freshwater eel</name>
    <name type="synonym">Muraena anguilla</name>
    <dbReference type="NCBI Taxonomy" id="7936"/>
    <lineage>
        <taxon>Eukaryota</taxon>
        <taxon>Metazoa</taxon>
        <taxon>Chordata</taxon>
        <taxon>Craniata</taxon>
        <taxon>Vertebrata</taxon>
        <taxon>Euteleostomi</taxon>
        <taxon>Actinopterygii</taxon>
        <taxon>Neopterygii</taxon>
        <taxon>Teleostei</taxon>
        <taxon>Anguilliformes</taxon>
        <taxon>Anguillidae</taxon>
        <taxon>Anguilla</taxon>
    </lineage>
</organism>
<dbReference type="AlphaFoldDB" id="A0A0E9XCA3"/>